<sequence length="254" mass="28797">MAEVVPLLKDGDHEIADNNRPVSLLIAVSKICERVILNQLTDDMSQRKRFTEHQSGNRKLHSTETLNIFITDQILQSMDRKEVTALVLIDLSKAFDSIDHSILLVKLQTIGVFKSVLAWFKSYLSGRSQIVRIGSTLSETCIITRGVPQESILWPALFNIYINDLPNVPKESSLFGGPYGSTLLRRNLHLLRTNMLLFHGNQTSPEILPLFCHEKPFLRRNMQFLRGNTQLLRGNTQLFCGNTAASPRKHVAFM</sequence>
<dbReference type="PROSITE" id="PS50878">
    <property type="entry name" value="RT_POL"/>
    <property type="match status" value="1"/>
</dbReference>
<organism evidence="1 2">
    <name type="scientific">Paramuricea clavata</name>
    <name type="common">Red gorgonian</name>
    <name type="synonym">Violescent sea-whip</name>
    <dbReference type="NCBI Taxonomy" id="317549"/>
    <lineage>
        <taxon>Eukaryota</taxon>
        <taxon>Metazoa</taxon>
        <taxon>Cnidaria</taxon>
        <taxon>Anthozoa</taxon>
        <taxon>Octocorallia</taxon>
        <taxon>Malacalcyonacea</taxon>
        <taxon>Plexauridae</taxon>
        <taxon>Paramuricea</taxon>
    </lineage>
</organism>
<gene>
    <name evidence="1" type="ORF">PACLA_8A013668</name>
</gene>
<dbReference type="AlphaFoldDB" id="A0A7D9DCF9"/>
<reference evidence="1" key="1">
    <citation type="submission" date="2020-04" db="EMBL/GenBank/DDBJ databases">
        <authorList>
            <person name="Alioto T."/>
            <person name="Alioto T."/>
            <person name="Gomez Garrido J."/>
        </authorList>
    </citation>
    <scope>NUCLEOTIDE SEQUENCE</scope>
    <source>
        <strain evidence="1">A484AB</strain>
    </source>
</reference>
<dbReference type="Pfam" id="PF00078">
    <property type="entry name" value="RVT_1"/>
    <property type="match status" value="1"/>
</dbReference>
<dbReference type="PANTHER" id="PTHR33332">
    <property type="entry name" value="REVERSE TRANSCRIPTASE DOMAIN-CONTAINING PROTEIN"/>
    <property type="match status" value="1"/>
</dbReference>
<evidence type="ECO:0000313" key="1">
    <source>
        <dbReference type="EMBL" id="CAB3981148.1"/>
    </source>
</evidence>
<proteinExistence type="predicted"/>
<comment type="caution">
    <text evidence="1">The sequence shown here is derived from an EMBL/GenBank/DDBJ whole genome shotgun (WGS) entry which is preliminary data.</text>
</comment>
<evidence type="ECO:0000313" key="2">
    <source>
        <dbReference type="Proteomes" id="UP001152795"/>
    </source>
</evidence>
<dbReference type="Proteomes" id="UP001152795">
    <property type="component" value="Unassembled WGS sequence"/>
</dbReference>
<dbReference type="InterPro" id="IPR000477">
    <property type="entry name" value="RT_dom"/>
</dbReference>
<name>A0A7D9DCF9_PARCT</name>
<accession>A0A7D9DCF9</accession>
<keyword evidence="2" id="KW-1185">Reference proteome</keyword>
<dbReference type="EMBL" id="CACRXK020000357">
    <property type="protein sequence ID" value="CAB3981148.1"/>
    <property type="molecule type" value="Genomic_DNA"/>
</dbReference>
<protein>
    <submittedName>
        <fullName evidence="1">Uncharacterized protein</fullName>
    </submittedName>
</protein>